<dbReference type="PRINTS" id="PR00080">
    <property type="entry name" value="SDRFAMILY"/>
</dbReference>
<comment type="similarity">
    <text evidence="1 3">Belongs to the short-chain dehydrogenases/reductases (SDR) family.</text>
</comment>
<dbReference type="HOGENOM" id="CLU_010194_2_10_1"/>
<gene>
    <name evidence="4" type="ORF">MYCTH_2297415</name>
</gene>
<dbReference type="AlphaFoldDB" id="G2Q5K7"/>
<dbReference type="Pfam" id="PF00106">
    <property type="entry name" value="adh_short"/>
    <property type="match status" value="1"/>
</dbReference>
<dbReference type="PRINTS" id="PR00081">
    <property type="entry name" value="GDHRDH"/>
</dbReference>
<dbReference type="OMA" id="MKETSWP"/>
<evidence type="ECO:0000256" key="1">
    <source>
        <dbReference type="ARBA" id="ARBA00006484"/>
    </source>
</evidence>
<reference evidence="4 5" key="1">
    <citation type="journal article" date="2011" name="Nat. Biotechnol.">
        <title>Comparative genomic analysis of the thermophilic biomass-degrading fungi Myceliophthora thermophila and Thielavia terrestris.</title>
        <authorList>
            <person name="Berka R.M."/>
            <person name="Grigoriev I.V."/>
            <person name="Otillar R."/>
            <person name="Salamov A."/>
            <person name="Grimwood J."/>
            <person name="Reid I."/>
            <person name="Ishmael N."/>
            <person name="John T."/>
            <person name="Darmond C."/>
            <person name="Moisan M.-C."/>
            <person name="Henrissat B."/>
            <person name="Coutinho P.M."/>
            <person name="Lombard V."/>
            <person name="Natvig D.O."/>
            <person name="Lindquist E."/>
            <person name="Schmutz J."/>
            <person name="Lucas S."/>
            <person name="Harris P."/>
            <person name="Powlowski J."/>
            <person name="Bellemare A."/>
            <person name="Taylor D."/>
            <person name="Butler G."/>
            <person name="de Vries R.P."/>
            <person name="Allijn I.E."/>
            <person name="van den Brink J."/>
            <person name="Ushinsky S."/>
            <person name="Storms R."/>
            <person name="Powell A.J."/>
            <person name="Paulsen I.T."/>
            <person name="Elbourne L.D.H."/>
            <person name="Baker S.E."/>
            <person name="Magnuson J."/>
            <person name="LaBoissiere S."/>
            <person name="Clutterbuck A.J."/>
            <person name="Martinez D."/>
            <person name="Wogulis M."/>
            <person name="de Leon A.L."/>
            <person name="Rey M.W."/>
            <person name="Tsang A."/>
        </authorList>
    </citation>
    <scope>NUCLEOTIDE SEQUENCE [LARGE SCALE GENOMIC DNA]</scope>
    <source>
        <strain evidence="5">ATCC 42464 / BCRC 31852 / DSM 1799</strain>
    </source>
</reference>
<evidence type="ECO:0000313" key="5">
    <source>
        <dbReference type="Proteomes" id="UP000007322"/>
    </source>
</evidence>
<dbReference type="InterPro" id="IPR020904">
    <property type="entry name" value="Sc_DH/Rdtase_CS"/>
</dbReference>
<dbReference type="InterPro" id="IPR036291">
    <property type="entry name" value="NAD(P)-bd_dom_sf"/>
</dbReference>
<dbReference type="Proteomes" id="UP000007322">
    <property type="component" value="Chromosome 1"/>
</dbReference>
<name>G2Q5K7_THET4</name>
<dbReference type="VEuPathDB" id="FungiDB:MYCTH_2297415"/>
<dbReference type="OrthoDB" id="417891at2759"/>
<evidence type="ECO:0000256" key="2">
    <source>
        <dbReference type="ARBA" id="ARBA00022857"/>
    </source>
</evidence>
<dbReference type="InParanoid" id="G2Q5K7"/>
<dbReference type="GO" id="GO:0016616">
    <property type="term" value="F:oxidoreductase activity, acting on the CH-OH group of donors, NAD or NADP as acceptor"/>
    <property type="evidence" value="ECO:0007669"/>
    <property type="project" value="TreeGrafter"/>
</dbReference>
<protein>
    <submittedName>
        <fullName evidence="4">Uncharacterized protein</fullName>
    </submittedName>
</protein>
<dbReference type="STRING" id="573729.G2Q5K7"/>
<dbReference type="PANTHER" id="PTHR42760">
    <property type="entry name" value="SHORT-CHAIN DEHYDROGENASES/REDUCTASES FAMILY MEMBER"/>
    <property type="match status" value="1"/>
</dbReference>
<sequence>MASAQGKTVIVTGAGGGLGKAIAAAFLAAGANVAICDVLPQRIADVISEWSEPYGDRFITRPVDVTDAAAVQGLIDDTVAAYGRLDVLVNAAGVMDGFEPAGDLPKEKWDRVLNINLTGPFLTTKAAIAQFEKQEGSYGVIINIGSVASVHGFKSGAAYAVSKAGLMALTKNTAGYYGDKGIYSIGLMLGGMS</sequence>
<dbReference type="InterPro" id="IPR002347">
    <property type="entry name" value="SDR_fam"/>
</dbReference>
<dbReference type="PANTHER" id="PTHR42760:SF127">
    <property type="entry name" value="3-KETOACYL-ACYL CARRIER PROTEIN REDUCTASE-RELATED"/>
    <property type="match status" value="1"/>
</dbReference>
<dbReference type="Gene3D" id="3.40.50.720">
    <property type="entry name" value="NAD(P)-binding Rossmann-like Domain"/>
    <property type="match status" value="1"/>
</dbReference>
<proteinExistence type="inferred from homology"/>
<dbReference type="KEGG" id="mtm:MYCTH_2297415"/>
<keyword evidence="5" id="KW-1185">Reference proteome</keyword>
<dbReference type="eggNOG" id="KOG0725">
    <property type="taxonomic scope" value="Eukaryota"/>
</dbReference>
<evidence type="ECO:0000256" key="3">
    <source>
        <dbReference type="RuleBase" id="RU000363"/>
    </source>
</evidence>
<dbReference type="SUPFAM" id="SSF51735">
    <property type="entry name" value="NAD(P)-binding Rossmann-fold domains"/>
    <property type="match status" value="1"/>
</dbReference>
<dbReference type="PROSITE" id="PS00061">
    <property type="entry name" value="ADH_SHORT"/>
    <property type="match status" value="1"/>
</dbReference>
<accession>G2Q5K7</accession>
<dbReference type="RefSeq" id="XP_003659885.1">
    <property type="nucleotide sequence ID" value="XM_003659837.1"/>
</dbReference>
<organism evidence="4 5">
    <name type="scientific">Thermothelomyces thermophilus (strain ATCC 42464 / BCRC 31852 / DSM 1799)</name>
    <name type="common">Sporotrichum thermophile</name>
    <dbReference type="NCBI Taxonomy" id="573729"/>
    <lineage>
        <taxon>Eukaryota</taxon>
        <taxon>Fungi</taxon>
        <taxon>Dikarya</taxon>
        <taxon>Ascomycota</taxon>
        <taxon>Pezizomycotina</taxon>
        <taxon>Sordariomycetes</taxon>
        <taxon>Sordariomycetidae</taxon>
        <taxon>Sordariales</taxon>
        <taxon>Chaetomiaceae</taxon>
        <taxon>Thermothelomyces</taxon>
    </lineage>
</organism>
<dbReference type="GeneID" id="11505772"/>
<keyword evidence="2" id="KW-0521">NADP</keyword>
<dbReference type="GO" id="GO:0048038">
    <property type="term" value="F:quinone binding"/>
    <property type="evidence" value="ECO:0007669"/>
    <property type="project" value="TreeGrafter"/>
</dbReference>
<dbReference type="GO" id="GO:0006633">
    <property type="term" value="P:fatty acid biosynthetic process"/>
    <property type="evidence" value="ECO:0007669"/>
    <property type="project" value="TreeGrafter"/>
</dbReference>
<evidence type="ECO:0000313" key="4">
    <source>
        <dbReference type="EMBL" id="AEO54640.1"/>
    </source>
</evidence>
<dbReference type="EMBL" id="CP003002">
    <property type="protein sequence ID" value="AEO54640.1"/>
    <property type="molecule type" value="Genomic_DNA"/>
</dbReference>
<dbReference type="CDD" id="cd05233">
    <property type="entry name" value="SDR_c"/>
    <property type="match status" value="1"/>
</dbReference>